<dbReference type="OrthoDB" id="415460at2759"/>
<reference evidence="2 4" key="2">
    <citation type="submission" date="2018-03" db="EMBL/GenBank/DDBJ databases">
        <authorList>
            <person name="Fogelqvist J."/>
        </authorList>
    </citation>
    <scope>NUCLEOTIDE SEQUENCE [LARGE SCALE GENOMIC DNA]</scope>
</reference>
<reference evidence="1 3" key="1">
    <citation type="submission" date="2015-02" db="EMBL/GenBank/DDBJ databases">
        <authorList>
            <person name="Chooi Y.-H."/>
        </authorList>
    </citation>
    <scope>NUCLEOTIDE SEQUENCE [LARGE SCALE GENOMIC DNA]</scope>
    <source>
        <strain evidence="1">E3</strain>
    </source>
</reference>
<proteinExistence type="predicted"/>
<evidence type="ECO:0008006" key="5">
    <source>
        <dbReference type="Google" id="ProtNLM"/>
    </source>
</evidence>
<dbReference type="InterPro" id="IPR021610">
    <property type="entry name" value="DUF3228"/>
</dbReference>
<keyword evidence="3" id="KW-1185">Reference proteome</keyword>
<gene>
    <name evidence="1" type="ORF">PBRA_000754</name>
    <name evidence="2" type="ORF">PLBR_LOCUS4934</name>
</gene>
<dbReference type="EMBL" id="OVEO01000008">
    <property type="protein sequence ID" value="SPQ97719.1"/>
    <property type="molecule type" value="Genomic_DNA"/>
</dbReference>
<dbReference type="OMA" id="VHRNWTS"/>
<geneLocation type="mitochondrion" evidence="2"/>
<dbReference type="STRING" id="37360.A0A0G4IQH1"/>
<dbReference type="AlphaFoldDB" id="A0A0G4IQH1"/>
<dbReference type="PANTHER" id="PTHR38666">
    <property type="match status" value="1"/>
</dbReference>
<protein>
    <recommendedName>
        <fullName evidence="5">Flagellar associated protein</fullName>
    </recommendedName>
</protein>
<accession>A0A0G4IQH1</accession>
<evidence type="ECO:0000313" key="3">
    <source>
        <dbReference type="Proteomes" id="UP000039324"/>
    </source>
</evidence>
<dbReference type="EMBL" id="CDSF01000079">
    <property type="protein sequence ID" value="CEO97409.1"/>
    <property type="molecule type" value="Genomic_DNA"/>
</dbReference>
<sequence>MLISMERFALRQFARDAAQQSVGVIDFDPDEFTRRVNEIVERRMQSNPDDPPLKPGYAPFCKHVFVDNFTPATAYAIPITADNRHLLRSDYVARTPKELPVLQRWFPKDAVQPPVAKYLDVILYSREQIMKENAATGEGNTIPDSSEWGIISIKAQMVDEEIPMAPITMMRNALPLREGGSGVPLDHDLYLQSVQVWRTLATVL</sequence>
<evidence type="ECO:0000313" key="2">
    <source>
        <dbReference type="EMBL" id="SPQ97719.1"/>
    </source>
</evidence>
<dbReference type="Pfam" id="PF11539">
    <property type="entry name" value="DUF3228"/>
    <property type="match status" value="1"/>
</dbReference>
<name>A0A0G4IQH1_PLABS</name>
<dbReference type="Proteomes" id="UP000290189">
    <property type="component" value="Unassembled WGS sequence"/>
</dbReference>
<dbReference type="Proteomes" id="UP000039324">
    <property type="component" value="Unassembled WGS sequence"/>
</dbReference>
<dbReference type="Gene3D" id="3.30.2310.50">
    <property type="entry name" value="Protein of unknown function (DUF3228), domain 1"/>
    <property type="match status" value="2"/>
</dbReference>
<keyword evidence="2" id="KW-0496">Mitochondrion</keyword>
<evidence type="ECO:0000313" key="4">
    <source>
        <dbReference type="Proteomes" id="UP000290189"/>
    </source>
</evidence>
<dbReference type="PANTHER" id="PTHR38666:SF2">
    <property type="entry name" value="FLAGELLAR ASSOCIATED PROTEIN"/>
    <property type="match status" value="1"/>
</dbReference>
<organism evidence="1 3">
    <name type="scientific">Plasmodiophora brassicae</name>
    <name type="common">Clubroot disease agent</name>
    <dbReference type="NCBI Taxonomy" id="37360"/>
    <lineage>
        <taxon>Eukaryota</taxon>
        <taxon>Sar</taxon>
        <taxon>Rhizaria</taxon>
        <taxon>Endomyxa</taxon>
        <taxon>Phytomyxea</taxon>
        <taxon>Plasmodiophorida</taxon>
        <taxon>Plasmodiophoridae</taxon>
        <taxon>Plasmodiophora</taxon>
    </lineage>
</organism>
<evidence type="ECO:0000313" key="1">
    <source>
        <dbReference type="EMBL" id="CEO97409.1"/>
    </source>
</evidence>